<dbReference type="PANTHER" id="PTHR43771:SF2">
    <property type="entry name" value="PHOSPHOMANNOMUTASE_PHOSPHOGLUCOMUTASE"/>
    <property type="match status" value="1"/>
</dbReference>
<dbReference type="Pfam" id="PF02879">
    <property type="entry name" value="PGM_PMM_II"/>
    <property type="match status" value="1"/>
</dbReference>
<dbReference type="InterPro" id="IPR016066">
    <property type="entry name" value="A-D-PHexomutase_CS"/>
</dbReference>
<evidence type="ECO:0000256" key="4">
    <source>
        <dbReference type="ARBA" id="ARBA00022723"/>
    </source>
</evidence>
<evidence type="ECO:0000256" key="5">
    <source>
        <dbReference type="ARBA" id="ARBA00022842"/>
    </source>
</evidence>
<keyword evidence="5 7" id="KW-0460">Magnesium</keyword>
<comment type="similarity">
    <text evidence="2 7">Belongs to the phosphohexose mutase family.</text>
</comment>
<feature type="domain" description="Alpha-D-phosphohexomutase alpha/beta/alpha" evidence="9">
    <location>
        <begin position="8"/>
        <end position="132"/>
    </location>
</feature>
<comment type="caution">
    <text evidence="12">The sequence shown here is derived from an EMBL/GenBank/DDBJ whole genome shotgun (WGS) entry which is preliminary data.</text>
</comment>
<evidence type="ECO:0000313" key="13">
    <source>
        <dbReference type="Proteomes" id="UP000231632"/>
    </source>
</evidence>
<dbReference type="InterPro" id="IPR036900">
    <property type="entry name" value="A-D-PHexomutase_C_sf"/>
</dbReference>
<evidence type="ECO:0000313" key="12">
    <source>
        <dbReference type="EMBL" id="GAV19091.1"/>
    </source>
</evidence>
<dbReference type="GO" id="GO:0000287">
    <property type="term" value="F:magnesium ion binding"/>
    <property type="evidence" value="ECO:0007669"/>
    <property type="project" value="InterPro"/>
</dbReference>
<reference evidence="12 13" key="1">
    <citation type="journal article" date="2017" name="Arch. Microbiol.">
        <title>Mariprofundus micogutta sp. nov., a novel iron-oxidizing zetaproteobacterium isolated from a deep-sea hydrothermal field at the Bayonnaise knoll of the Izu-Ogasawara arc, and a description of Mariprofundales ord. nov. and Zetaproteobacteria classis nov.</title>
        <authorList>
            <person name="Makita H."/>
            <person name="Tanaka E."/>
            <person name="Mitsunobu S."/>
            <person name="Miyazaki M."/>
            <person name="Nunoura T."/>
            <person name="Uematsu K."/>
            <person name="Takaki Y."/>
            <person name="Nishi S."/>
            <person name="Shimamura S."/>
            <person name="Takai K."/>
        </authorList>
    </citation>
    <scope>NUCLEOTIDE SEQUENCE [LARGE SCALE GENOMIC DNA]</scope>
    <source>
        <strain evidence="12 13">ET2</strain>
    </source>
</reference>
<name>A0A1L8CJM1_9PROT</name>
<keyword evidence="13" id="KW-1185">Reference proteome</keyword>
<dbReference type="OrthoDB" id="5287836at2"/>
<dbReference type="InterPro" id="IPR005844">
    <property type="entry name" value="A-D-PHexomutase_a/b/a-I"/>
</dbReference>
<dbReference type="Pfam" id="PF02880">
    <property type="entry name" value="PGM_PMM_III"/>
    <property type="match status" value="1"/>
</dbReference>
<accession>A0A1L8CJM1</accession>
<feature type="domain" description="Alpha-D-phosphohexomutase C-terminal" evidence="8">
    <location>
        <begin position="371"/>
        <end position="440"/>
    </location>
</feature>
<dbReference type="CDD" id="cd03089">
    <property type="entry name" value="PMM_PGM"/>
    <property type="match status" value="1"/>
</dbReference>
<evidence type="ECO:0000256" key="2">
    <source>
        <dbReference type="ARBA" id="ARBA00010231"/>
    </source>
</evidence>
<dbReference type="EC" id="5.4.2.2" evidence="12"/>
<dbReference type="EMBL" id="BDFD01000001">
    <property type="protein sequence ID" value="GAV19091.1"/>
    <property type="molecule type" value="Genomic_DNA"/>
</dbReference>
<dbReference type="InterPro" id="IPR005846">
    <property type="entry name" value="A-D-PHexomutase_a/b/a-III"/>
</dbReference>
<evidence type="ECO:0000259" key="11">
    <source>
        <dbReference type="Pfam" id="PF02880"/>
    </source>
</evidence>
<dbReference type="GO" id="GO:0004614">
    <property type="term" value="F:phosphoglucomutase activity"/>
    <property type="evidence" value="ECO:0007669"/>
    <property type="project" value="UniProtKB-EC"/>
</dbReference>
<dbReference type="STRING" id="1921010.MMIC_P0020"/>
<dbReference type="Proteomes" id="UP000231632">
    <property type="component" value="Unassembled WGS sequence"/>
</dbReference>
<dbReference type="SUPFAM" id="SSF55957">
    <property type="entry name" value="Phosphoglucomutase, C-terminal domain"/>
    <property type="match status" value="1"/>
</dbReference>
<dbReference type="Gene3D" id="3.40.120.10">
    <property type="entry name" value="Alpha-D-Glucose-1,6-Bisphosphate, subunit A, domain 3"/>
    <property type="match status" value="3"/>
</dbReference>
<evidence type="ECO:0000256" key="1">
    <source>
        <dbReference type="ARBA" id="ARBA00001946"/>
    </source>
</evidence>
<dbReference type="AlphaFoldDB" id="A0A1L8CJM1"/>
<dbReference type="GO" id="GO:0005975">
    <property type="term" value="P:carbohydrate metabolic process"/>
    <property type="evidence" value="ECO:0007669"/>
    <property type="project" value="InterPro"/>
</dbReference>
<dbReference type="InterPro" id="IPR005841">
    <property type="entry name" value="Alpha-D-phosphohexomutase_SF"/>
</dbReference>
<evidence type="ECO:0000256" key="6">
    <source>
        <dbReference type="ARBA" id="ARBA00023235"/>
    </source>
</evidence>
<evidence type="ECO:0000259" key="8">
    <source>
        <dbReference type="Pfam" id="PF00408"/>
    </source>
</evidence>
<evidence type="ECO:0000256" key="7">
    <source>
        <dbReference type="RuleBase" id="RU004326"/>
    </source>
</evidence>
<dbReference type="EC" id="5.4.2.8" evidence="12"/>
<dbReference type="PANTHER" id="PTHR43771">
    <property type="entry name" value="PHOSPHOMANNOMUTASE"/>
    <property type="match status" value="1"/>
</dbReference>
<dbReference type="RefSeq" id="WP_072658297.1">
    <property type="nucleotide sequence ID" value="NZ_BDFD01000001.1"/>
</dbReference>
<comment type="cofactor">
    <cofactor evidence="1">
        <name>Mg(2+)</name>
        <dbReference type="ChEBI" id="CHEBI:18420"/>
    </cofactor>
</comment>
<keyword evidence="6 12" id="KW-0413">Isomerase</keyword>
<dbReference type="SUPFAM" id="SSF53738">
    <property type="entry name" value="Phosphoglucomutase, first 3 domains"/>
    <property type="match status" value="3"/>
</dbReference>
<evidence type="ECO:0000256" key="3">
    <source>
        <dbReference type="ARBA" id="ARBA00022553"/>
    </source>
</evidence>
<dbReference type="InterPro" id="IPR005845">
    <property type="entry name" value="A-D-PHexomutase_a/b/a-II"/>
</dbReference>
<evidence type="ECO:0000259" key="9">
    <source>
        <dbReference type="Pfam" id="PF02878"/>
    </source>
</evidence>
<keyword evidence="3" id="KW-0597">Phosphoprotein</keyword>
<feature type="domain" description="Alpha-D-phosphohexomutase alpha/beta/alpha" evidence="11">
    <location>
        <begin position="256"/>
        <end position="363"/>
    </location>
</feature>
<dbReference type="Pfam" id="PF00408">
    <property type="entry name" value="PGM_PMM_IV"/>
    <property type="match status" value="1"/>
</dbReference>
<protein>
    <submittedName>
        <fullName evidence="12">Phosphomannomutase / phosphoglucomutase</fullName>
        <ecNumber evidence="12">5.4.2.2</ecNumber>
        <ecNumber evidence="12">5.4.2.8</ecNumber>
    </submittedName>
</protein>
<organism evidence="12 13">
    <name type="scientific">Mariprofundus micogutta</name>
    <dbReference type="NCBI Taxonomy" id="1921010"/>
    <lineage>
        <taxon>Bacteria</taxon>
        <taxon>Pseudomonadati</taxon>
        <taxon>Pseudomonadota</taxon>
        <taxon>Candidatius Mariprofundia</taxon>
        <taxon>Mariprofundales</taxon>
        <taxon>Mariprofundaceae</taxon>
        <taxon>Mariprofundus</taxon>
    </lineage>
</organism>
<gene>
    <name evidence="12" type="ORF">MMIC_P0020</name>
</gene>
<dbReference type="InterPro" id="IPR016055">
    <property type="entry name" value="A-D-PHexomutase_a/b/a-I/II/III"/>
</dbReference>
<dbReference type="InterPro" id="IPR005843">
    <property type="entry name" value="A-D-PHexomutase_C"/>
</dbReference>
<proteinExistence type="inferred from homology"/>
<keyword evidence="4 7" id="KW-0479">Metal-binding</keyword>
<feature type="domain" description="Alpha-D-phosphohexomutase alpha/beta/alpha" evidence="10">
    <location>
        <begin position="154"/>
        <end position="251"/>
    </location>
</feature>
<evidence type="ECO:0000259" key="10">
    <source>
        <dbReference type="Pfam" id="PF02879"/>
    </source>
</evidence>
<dbReference type="Pfam" id="PF02878">
    <property type="entry name" value="PGM_PMM_I"/>
    <property type="match status" value="1"/>
</dbReference>
<dbReference type="Gene3D" id="3.30.310.50">
    <property type="entry name" value="Alpha-D-phosphohexomutase, C-terminal domain"/>
    <property type="match status" value="1"/>
</dbReference>
<dbReference type="PROSITE" id="PS00710">
    <property type="entry name" value="PGM_PMM"/>
    <property type="match status" value="1"/>
</dbReference>
<dbReference type="PRINTS" id="PR00509">
    <property type="entry name" value="PGMPMM"/>
</dbReference>
<dbReference type="GO" id="GO:0004615">
    <property type="term" value="F:phosphomannomutase activity"/>
    <property type="evidence" value="ECO:0007669"/>
    <property type="project" value="UniProtKB-EC"/>
</dbReference>
<sequence length="452" mass="49846">MTDFPHHAFREYDIRGIAGSDITEPLAYKLGKAYAAMLPATESRPVIVGRDVRLSGLGLQTAVIRGLHDAGLDVIDVGIVPTPLAYYAVYQLEAAGSVQITASHNPGEYNGFKMMIGKSSLHGDDIQQLKQLMLQDHDNAEKPGTTVKKSIAEQYIDFVVNDCPLTRPMKVVIDAGNGPSGLIAAPLYRRLGCEVIELYCEPDGTFPNHHPDPTIAANLADMARTVIEQKADLGIAFDGDGDRIGIVDEQGEIIWSDMLLLLLARQLLQEKPGATIISEVKCSQHMYDGIRKAGGKPVMWRTGHSPIKAKMKETGALLAGEMSGHMFFADRFFGFDDAAYAGARVMQLLTESGSTFSQLLADVPYSESTPEMRIECSDERKFALVEEARVHFSALCYDIIDIDGMRIQFEDGWGLLRASNTQPAMVLRFEAPNKKRLAEMRCLIENWLDNHQ</sequence>